<dbReference type="InterPro" id="IPR011252">
    <property type="entry name" value="Fibrogen-bd_dom1"/>
</dbReference>
<protein>
    <submittedName>
        <fullName evidence="10">LPXTG-domain-containing protein cell wall anchor domain</fullName>
    </submittedName>
</protein>
<dbReference type="GO" id="GO:0005518">
    <property type="term" value="F:collagen binding"/>
    <property type="evidence" value="ECO:0007669"/>
    <property type="project" value="InterPro"/>
</dbReference>
<evidence type="ECO:0000313" key="12">
    <source>
        <dbReference type="Proteomes" id="UP000013750"/>
    </source>
</evidence>
<keyword evidence="4" id="KW-0964">Secreted</keyword>
<dbReference type="Proteomes" id="UP000014160">
    <property type="component" value="Unassembled WGS sequence"/>
</dbReference>
<dbReference type="InterPro" id="IPR008456">
    <property type="entry name" value="Collagen-bd_dom"/>
</dbReference>
<dbReference type="EMBL" id="ASWH01000002">
    <property type="protein sequence ID" value="EOW78973.1"/>
    <property type="molecule type" value="Genomic_DNA"/>
</dbReference>
<dbReference type="GO" id="GO:0007155">
    <property type="term" value="P:cell adhesion"/>
    <property type="evidence" value="ECO:0007669"/>
    <property type="project" value="InterPro"/>
</dbReference>
<dbReference type="CDD" id="cd00222">
    <property type="entry name" value="CollagenBindB"/>
    <property type="match status" value="5"/>
</dbReference>
<evidence type="ECO:0000256" key="3">
    <source>
        <dbReference type="ARBA" id="ARBA00022512"/>
    </source>
</evidence>
<keyword evidence="5" id="KW-0732">Signal</keyword>
<dbReference type="Pfam" id="PF17802">
    <property type="entry name" value="SpaA"/>
    <property type="match status" value="2"/>
</dbReference>
<dbReference type="InterPro" id="IPR013783">
    <property type="entry name" value="Ig-like_fold"/>
</dbReference>
<feature type="region of interest" description="Disordered" evidence="7">
    <location>
        <begin position="1760"/>
        <end position="1791"/>
    </location>
</feature>
<evidence type="ECO:0000256" key="5">
    <source>
        <dbReference type="ARBA" id="ARBA00022729"/>
    </source>
</evidence>
<dbReference type="SUPFAM" id="SSF49478">
    <property type="entry name" value="Cna protein B-type domain"/>
    <property type="match status" value="5"/>
</dbReference>
<evidence type="ECO:0000259" key="9">
    <source>
        <dbReference type="PROSITE" id="PS50847"/>
    </source>
</evidence>
<dbReference type="Gene3D" id="2.60.40.1280">
    <property type="match status" value="1"/>
</dbReference>
<evidence type="ECO:0000313" key="10">
    <source>
        <dbReference type="EMBL" id="EOI58265.1"/>
    </source>
</evidence>
<dbReference type="InterPro" id="IPR041171">
    <property type="entry name" value="SDR_Ig"/>
</dbReference>
<evidence type="ECO:0000256" key="4">
    <source>
        <dbReference type="ARBA" id="ARBA00022525"/>
    </source>
</evidence>
<evidence type="ECO:0000313" key="11">
    <source>
        <dbReference type="EMBL" id="EOW78973.1"/>
    </source>
</evidence>
<reference evidence="11 13" key="2">
    <citation type="submission" date="2013-03" db="EMBL/GenBank/DDBJ databases">
        <title>The Genome Sequence of Enterococcus gilvus ATCC BAA-350 (PacBio/Illumina hybrid assembly).</title>
        <authorList>
            <consortium name="The Broad Institute Genomics Platform"/>
            <consortium name="The Broad Institute Genome Sequencing Center for Infectious Disease"/>
            <person name="Earl A."/>
            <person name="Russ C."/>
            <person name="Gilmore M."/>
            <person name="Surin D."/>
            <person name="Walker B."/>
            <person name="Young S."/>
            <person name="Zeng Q."/>
            <person name="Gargeya S."/>
            <person name="Fitzgerald M."/>
            <person name="Haas B."/>
            <person name="Abouelleil A."/>
            <person name="Allen A.W."/>
            <person name="Alvarado L."/>
            <person name="Arachchi H.M."/>
            <person name="Berlin A.M."/>
            <person name="Chapman S.B."/>
            <person name="Gainer-Dewar J."/>
            <person name="Goldberg J."/>
            <person name="Griggs A."/>
            <person name="Gujja S."/>
            <person name="Hansen M."/>
            <person name="Howarth C."/>
            <person name="Imamovic A."/>
            <person name="Ireland A."/>
            <person name="Larimer J."/>
            <person name="McCowan C."/>
            <person name="Murphy C."/>
            <person name="Pearson M."/>
            <person name="Poon T.W."/>
            <person name="Priest M."/>
            <person name="Roberts A."/>
            <person name="Saif S."/>
            <person name="Shea T."/>
            <person name="Sisk P."/>
            <person name="Sykes S."/>
            <person name="Wortman J."/>
            <person name="Nusbaum C."/>
            <person name="Birren B."/>
        </authorList>
    </citation>
    <scope>NUCLEOTIDE SEQUENCE [LARGE SCALE GENOMIC DNA]</scope>
    <source>
        <strain evidence="11 13">ATCC BAA-350</strain>
    </source>
</reference>
<dbReference type="HOGENOM" id="CLU_235427_0_0_9"/>
<evidence type="ECO:0000256" key="6">
    <source>
        <dbReference type="ARBA" id="ARBA00023088"/>
    </source>
</evidence>
<evidence type="ECO:0000313" key="13">
    <source>
        <dbReference type="Proteomes" id="UP000014160"/>
    </source>
</evidence>
<comment type="subcellular location">
    <subcellularLocation>
        <location evidence="1">Secreted</location>
        <location evidence="1">Cell wall</location>
        <topology evidence="1">Peptidoglycan-anchor</topology>
    </subcellularLocation>
</comment>
<keyword evidence="6" id="KW-0572">Peptidoglycan-anchor</keyword>
<dbReference type="NCBIfam" id="TIGR01167">
    <property type="entry name" value="LPXTG_anchor"/>
    <property type="match status" value="1"/>
</dbReference>
<keyword evidence="8" id="KW-0812">Transmembrane</keyword>
<dbReference type="InterPro" id="IPR019931">
    <property type="entry name" value="LPXTG_anchor"/>
</dbReference>
<dbReference type="Pfam" id="PF00746">
    <property type="entry name" value="Gram_pos_anchor"/>
    <property type="match status" value="1"/>
</dbReference>
<dbReference type="PROSITE" id="PS50847">
    <property type="entry name" value="GRAM_POS_ANCHORING"/>
    <property type="match status" value="1"/>
</dbReference>
<dbReference type="Gene3D" id="2.60.40.1140">
    <property type="entry name" value="Collagen-binding surface protein Cna, B-type domain"/>
    <property type="match status" value="5"/>
</dbReference>
<dbReference type="RefSeq" id="WP_010778788.1">
    <property type="nucleotide sequence ID" value="NZ_ASWH01000002.1"/>
</dbReference>
<name>R2VK49_9ENTE</name>
<organism evidence="10 12">
    <name type="scientific">Enterococcus gilvus ATCC BAA-350</name>
    <dbReference type="NCBI Taxonomy" id="1158614"/>
    <lineage>
        <taxon>Bacteria</taxon>
        <taxon>Bacillati</taxon>
        <taxon>Bacillota</taxon>
        <taxon>Bacilli</taxon>
        <taxon>Lactobacillales</taxon>
        <taxon>Enterococcaceae</taxon>
        <taxon>Enterococcus</taxon>
    </lineage>
</organism>
<evidence type="ECO:0000256" key="1">
    <source>
        <dbReference type="ARBA" id="ARBA00004168"/>
    </source>
</evidence>
<dbReference type="PANTHER" id="PTHR36108:SF13">
    <property type="entry name" value="COLOSSIN-B-RELATED"/>
    <property type="match status" value="1"/>
</dbReference>
<dbReference type="Pfam" id="PF05738">
    <property type="entry name" value="Cna_B"/>
    <property type="match status" value="5"/>
</dbReference>
<dbReference type="Gene3D" id="2.60.40.740">
    <property type="match status" value="5"/>
</dbReference>
<evidence type="ECO:0000256" key="8">
    <source>
        <dbReference type="SAM" id="Phobius"/>
    </source>
</evidence>
<dbReference type="PATRIC" id="fig|1158614.3.peg.330"/>
<gene>
    <name evidence="11" type="ORF">I592_03111</name>
    <name evidence="10" type="ORF">UKC_00337</name>
</gene>
<dbReference type="InterPro" id="IPR008454">
    <property type="entry name" value="Collagen-bd_Cna-like_B-typ_dom"/>
</dbReference>
<feature type="compositionally biased region" description="Polar residues" evidence="7">
    <location>
        <begin position="1778"/>
        <end position="1790"/>
    </location>
</feature>
<feature type="compositionally biased region" description="Polar residues" evidence="7">
    <location>
        <begin position="136"/>
        <end position="152"/>
    </location>
</feature>
<keyword evidence="8" id="KW-0472">Membrane</keyword>
<evidence type="ECO:0000256" key="2">
    <source>
        <dbReference type="ARBA" id="ARBA00007257"/>
    </source>
</evidence>
<feature type="transmembrane region" description="Helical" evidence="8">
    <location>
        <begin position="1800"/>
        <end position="1818"/>
    </location>
</feature>
<dbReference type="SUPFAM" id="SSF49401">
    <property type="entry name" value="Bacterial adhesins"/>
    <property type="match status" value="6"/>
</dbReference>
<feature type="domain" description="Gram-positive cocci surface proteins LPxTG" evidence="9">
    <location>
        <begin position="1789"/>
        <end position="1823"/>
    </location>
</feature>
<dbReference type="InterPro" id="IPR008966">
    <property type="entry name" value="Adhesion_dom_sf"/>
</dbReference>
<dbReference type="EMBL" id="AJDQ01000003">
    <property type="protein sequence ID" value="EOI58265.1"/>
    <property type="molecule type" value="Genomic_DNA"/>
</dbReference>
<dbReference type="Proteomes" id="UP000013750">
    <property type="component" value="Unassembled WGS sequence"/>
</dbReference>
<dbReference type="eggNOG" id="COG4932">
    <property type="taxonomic scope" value="Bacteria"/>
</dbReference>
<comment type="similarity">
    <text evidence="2">Belongs to the serine-aspartate repeat-containing protein (SDr) family.</text>
</comment>
<keyword evidence="13" id="KW-1185">Reference proteome</keyword>
<feature type="region of interest" description="Disordered" evidence="7">
    <location>
        <begin position="130"/>
        <end position="205"/>
    </location>
</feature>
<keyword evidence="8" id="KW-1133">Transmembrane helix</keyword>
<reference evidence="10 12" key="1">
    <citation type="submission" date="2013-02" db="EMBL/GenBank/DDBJ databases">
        <title>The Genome Sequence of Enterococcus gilvus ATCC BAA-350.</title>
        <authorList>
            <consortium name="The Broad Institute Genome Sequencing Platform"/>
            <consortium name="The Broad Institute Genome Sequencing Center for Infectious Disease"/>
            <person name="Earl A.M."/>
            <person name="Gilmore M.S."/>
            <person name="Lebreton F."/>
            <person name="Walker B."/>
            <person name="Young S.K."/>
            <person name="Zeng Q."/>
            <person name="Gargeya S."/>
            <person name="Fitzgerald M."/>
            <person name="Haas B."/>
            <person name="Abouelleil A."/>
            <person name="Alvarado L."/>
            <person name="Arachchi H.M."/>
            <person name="Berlin A.M."/>
            <person name="Chapman S.B."/>
            <person name="Dewar J."/>
            <person name="Goldberg J."/>
            <person name="Griggs A."/>
            <person name="Gujja S."/>
            <person name="Hansen M."/>
            <person name="Howarth C."/>
            <person name="Imamovic A."/>
            <person name="Larimer J."/>
            <person name="McCowan C."/>
            <person name="Murphy C."/>
            <person name="Neiman D."/>
            <person name="Pearson M."/>
            <person name="Priest M."/>
            <person name="Roberts A."/>
            <person name="Saif S."/>
            <person name="Shea T."/>
            <person name="Sisk P."/>
            <person name="Sykes S."/>
            <person name="Wortman J."/>
            <person name="Nusbaum C."/>
            <person name="Birren B."/>
        </authorList>
    </citation>
    <scope>NUCLEOTIDE SEQUENCE [LARGE SCALE GENOMIC DNA]</scope>
    <source>
        <strain evidence="10 12">ATCC BAA-350</strain>
    </source>
</reference>
<dbReference type="PANTHER" id="PTHR36108">
    <property type="entry name" value="COLOSSIN-B-RELATED"/>
    <property type="match status" value="1"/>
</dbReference>
<keyword evidence="3" id="KW-0134">Cell wall</keyword>
<comment type="caution">
    <text evidence="10">The sequence shown here is derived from an EMBL/GenBank/DDBJ whole genome shotgun (WGS) entry which is preliminary data.</text>
</comment>
<accession>R2VK49</accession>
<dbReference type="Gene3D" id="2.60.40.10">
    <property type="entry name" value="Immunoglobulins"/>
    <property type="match status" value="2"/>
</dbReference>
<sequence>MDREVKIKKSVILLIVLLLNTFVGPIVAIAETSSAQPIEKLTIRKLEISPATDGEQYAEVQVGAAVDNPTDQEKTFVLSLSEPVELINDAQKEFSTLLSEDKKQVTIHAQPKTTVEGNIRLRVNKGENERSFKVHSANQEQEVTIPPLTSAQSTSSSKEPTKESSESTTVTSASTSEQTTTTSTTTQESSKEKEKSVASKKAATLAEREPVDIKTLFEADEKFLSDVKIEVFNGNVPIDYEHETVPSDATIKLSYNWEIPQRLIDEKLIKGGDYYETKLPDNLKVRAQSGELKNSSGVVYGNYTISADGKVRWTFNQKVEQENDISGTLFYAEQLKEENNAGETTIKVPLDEGTKEIKVTVRPNGGNSISKLGTKGSDNRSIRWDVSINTNLNVLKNATVTDPLPEGLNLADLKIYPQEINLKGEVVNVGTTPLVEGTDYTREGNIVTFIGNYAETAKSFKLVYQTIVDENKIPYEGGELSFKNTATITNGTDVKSADAQVKLQFGKLISKSNGVRDTTENGQVYKWKIAYNQGYKKLPAGSYVKDTLVGDYAEFVKGSVVVKTVSGTTLVEGTDYSLVFDGKSMTVTFLKEVSTAITIDYKTKLTVIVDDNFDGSTLKNEVITDGGYKGSGSGTIEKNGVVKDASVDYQNRKINWTITVNRFNYDMLNWKLEDTMSDGLFFNKESFKIFEQGSKTPLELGVDYEFVGEPTDKKFNVQFIGALADPGTSKTYVISYATDFAREQEKFTNTAVSKWKDADGKDHQNTGKKDQTVTKNYVVDASKGGEYNAQTKRIKWTTIVNYNQQTLKNATISDPILGEQTYVPNSAKLYEVTINPDGSVKLGTEVANAAAESAKTVSANLPDGSTKAYTLVFETRLEGSLITDKPYLNKAAFQNDGKSKTVEASVKASNGGSYAVKSGEQDSGNMNYVNWSVVINPSQSTLDDVVITDEPSVNQVIDQASIKIFETVIDAAGNISKNTNKTLEQGKDYSVNVQTDNETGKQVATIKLLKTIHTAYMLEYRSLINSSLLTDEVTNKISIKGMNEKTIQQETTTKQKVIVSGGSAQGSTASVTLVKIDKNKGDKTPLAGAKLELWTRDEKGNKAQLVRSGTTDEKGELKFGNLRANYDYLLIETQAPDGFTVSQELRDGKVVRFNPDTETAQFAEMFVENDLPRISFKKVDGETKKGLSGAVFAIKNAKGDYYNGVTAANKVQWVSSEDKISEEVAKSLTSDATGTVTVTGLKEGTYSIKEISAPPGYDRVTQEQSFELINDQGVIKLTQPIQDIANEKTQYVNVPIKKIWDDANNQDGKRPEKIAFTLVANGKPTKKTLTVTASANWSGAFENLEKYDEVKKEILYSVKESDVPDYELTSISPDGKGGFEVTNSHKAEVISVQGKKVWDDGDDQDGKRPEKITVNLFADGKFEQSKDVSEETNWAYEFTNLPKFKDGKEIKYSVMEGSVTDYTPTITDFTITNKYVPRKTSVSATKHWDDADNQDGLRPEKIHLQLYGDGLKVGKEVALSQENDWSTTWNDLPVKSKGKEIQYTVGEVGTINGYKGTVEEIAKGTFALTNSHTPETTQVAGTKTWKDKNNQDGLRPASIHIRLLADGKEVAEKEVRAETGWTYQFTDLPKYQDGKKISYAIQEDRVSHYSTTVNGFDLINSYTPKRTSINVLKVWDDFGDQEGLRPERIRVQLFADGKQTDKELVLTKATNWQGDFSDLPLSSQGKAIHYTIKEVSIKGYKATITGNQDQGYVLTNTHVPPAPSSPKNHGGGGHSFKGDNSATNYKTSLPRTGEKGSRTLLILGLVLVVAAGIFRYRIRAKKS</sequence>
<dbReference type="Pfam" id="PF17961">
    <property type="entry name" value="Big_8"/>
    <property type="match status" value="1"/>
</dbReference>
<feature type="compositionally biased region" description="Low complexity" evidence="7">
    <location>
        <begin position="166"/>
        <end position="188"/>
    </location>
</feature>
<evidence type="ECO:0000256" key="7">
    <source>
        <dbReference type="SAM" id="MobiDB-lite"/>
    </source>
</evidence>
<dbReference type="Pfam" id="PF05737">
    <property type="entry name" value="Collagen_bind"/>
    <property type="match status" value="4"/>
</dbReference>
<dbReference type="InterPro" id="IPR041033">
    <property type="entry name" value="SpaA_PFL_dom_1"/>
</dbReference>
<proteinExistence type="inferred from homology"/>